<accession>A0A8H7T3P8</accession>
<gene>
    <name evidence="8" type="ORF">IFR04_014226</name>
</gene>
<proteinExistence type="predicted"/>
<dbReference type="InterPro" id="IPR036259">
    <property type="entry name" value="MFS_trans_sf"/>
</dbReference>
<evidence type="ECO:0000313" key="8">
    <source>
        <dbReference type="EMBL" id="KAG4412627.1"/>
    </source>
</evidence>
<dbReference type="Gene3D" id="1.20.1250.20">
    <property type="entry name" value="MFS general substrate transporter like domains"/>
    <property type="match status" value="1"/>
</dbReference>
<sequence>MQDDKSPSVEQIESSVSTPVDTSAKNLDGTVQLVSDHGVILIPTPSSDPRDPLNIPLWQKLVILGTTCTYSTMGLTAVSGLGGILGEFIPAYAAQGKTYADISNLMTFPSLFMGIGNMISMPLGLAIGRRPVFLGSCVLLVVSLILCATNQGYAMHFAARCILGLAAGQSEALCPLMISEVFFLHERARYQQYFSSIQTIISGTLIILTSYIASTIGWRAWYYLFAGFSGLVLILAIFFVPETKYVRPLAAYEGQGADKNTAESTTITTDIENQKQLQKFITVHDARVLDTVNYLPRTRASDMALFVNEADWKEAFSCIKHQCQLFFFPDVFWVFTMNGIFLGVNIAMGLTYGNILGEAYHWASKYISVAMAGQIVVAFIAVPMLGYGSDFIVKFMARRHGGMHEPEHRLLTLIAPLLLGVFFSTIYGQAAAFPEKYHWMAIVVTLNGYFFTFIGANVAGITYLLDAYPTRGASCLVMICAMRGVISFALSYGTVHLYSNYGYDGAFGLFGGITAAFGALGIVVYFTGKRIRHFVSPCTQVEDTTKATMG</sequence>
<organism evidence="8 9">
    <name type="scientific">Cadophora malorum</name>
    <dbReference type="NCBI Taxonomy" id="108018"/>
    <lineage>
        <taxon>Eukaryota</taxon>
        <taxon>Fungi</taxon>
        <taxon>Dikarya</taxon>
        <taxon>Ascomycota</taxon>
        <taxon>Pezizomycotina</taxon>
        <taxon>Leotiomycetes</taxon>
        <taxon>Helotiales</taxon>
        <taxon>Ploettnerulaceae</taxon>
        <taxon>Cadophora</taxon>
    </lineage>
</organism>
<evidence type="ECO:0000256" key="4">
    <source>
        <dbReference type="ARBA" id="ARBA00023136"/>
    </source>
</evidence>
<dbReference type="Pfam" id="PF07690">
    <property type="entry name" value="MFS_1"/>
    <property type="match status" value="1"/>
</dbReference>
<feature type="transmembrane region" description="Helical" evidence="6">
    <location>
        <begin position="505"/>
        <end position="526"/>
    </location>
</feature>
<feature type="transmembrane region" description="Helical" evidence="6">
    <location>
        <begin position="105"/>
        <end position="125"/>
    </location>
</feature>
<dbReference type="InterPro" id="IPR011701">
    <property type="entry name" value="MFS"/>
</dbReference>
<keyword evidence="2 6" id="KW-0812">Transmembrane</keyword>
<comment type="caution">
    <text evidence="8">The sequence shown here is derived from an EMBL/GenBank/DDBJ whole genome shotgun (WGS) entry which is preliminary data.</text>
</comment>
<feature type="transmembrane region" description="Helical" evidence="6">
    <location>
        <begin position="439"/>
        <end position="465"/>
    </location>
</feature>
<feature type="transmembrane region" description="Helical" evidence="6">
    <location>
        <begin position="220"/>
        <end position="240"/>
    </location>
</feature>
<reference evidence="8" key="1">
    <citation type="submission" date="2021-02" db="EMBL/GenBank/DDBJ databases">
        <title>Genome sequence Cadophora malorum strain M34.</title>
        <authorList>
            <person name="Stefanovic E."/>
            <person name="Vu D."/>
            <person name="Scully C."/>
            <person name="Dijksterhuis J."/>
            <person name="Roader J."/>
            <person name="Houbraken J."/>
        </authorList>
    </citation>
    <scope>NUCLEOTIDE SEQUENCE</scope>
    <source>
        <strain evidence="8">M34</strain>
    </source>
</reference>
<dbReference type="SUPFAM" id="SSF103473">
    <property type="entry name" value="MFS general substrate transporter"/>
    <property type="match status" value="1"/>
</dbReference>
<keyword evidence="9" id="KW-1185">Reference proteome</keyword>
<dbReference type="EMBL" id="JAFJYH010000364">
    <property type="protein sequence ID" value="KAG4412627.1"/>
    <property type="molecule type" value="Genomic_DNA"/>
</dbReference>
<feature type="domain" description="Major facilitator superfamily (MFS) profile" evidence="7">
    <location>
        <begin position="60"/>
        <end position="529"/>
    </location>
</feature>
<dbReference type="InterPro" id="IPR020846">
    <property type="entry name" value="MFS_dom"/>
</dbReference>
<dbReference type="OrthoDB" id="5215911at2759"/>
<dbReference type="GO" id="GO:0005886">
    <property type="term" value="C:plasma membrane"/>
    <property type="evidence" value="ECO:0007669"/>
    <property type="project" value="TreeGrafter"/>
</dbReference>
<feature type="compositionally biased region" description="Polar residues" evidence="5">
    <location>
        <begin position="8"/>
        <end position="23"/>
    </location>
</feature>
<feature type="transmembrane region" description="Helical" evidence="6">
    <location>
        <begin position="367"/>
        <end position="389"/>
    </location>
</feature>
<feature type="transmembrane region" description="Helical" evidence="6">
    <location>
        <begin position="132"/>
        <end position="151"/>
    </location>
</feature>
<feature type="transmembrane region" description="Helical" evidence="6">
    <location>
        <begin position="61"/>
        <end position="85"/>
    </location>
</feature>
<feature type="transmembrane region" description="Helical" evidence="6">
    <location>
        <begin position="196"/>
        <end position="214"/>
    </location>
</feature>
<evidence type="ECO:0000256" key="6">
    <source>
        <dbReference type="SAM" id="Phobius"/>
    </source>
</evidence>
<dbReference type="AlphaFoldDB" id="A0A8H7T3P8"/>
<feature type="transmembrane region" description="Helical" evidence="6">
    <location>
        <begin position="472"/>
        <end position="493"/>
    </location>
</feature>
<dbReference type="GO" id="GO:0022857">
    <property type="term" value="F:transmembrane transporter activity"/>
    <property type="evidence" value="ECO:0007669"/>
    <property type="project" value="InterPro"/>
</dbReference>
<dbReference type="PANTHER" id="PTHR23502">
    <property type="entry name" value="MAJOR FACILITATOR SUPERFAMILY"/>
    <property type="match status" value="1"/>
</dbReference>
<protein>
    <recommendedName>
        <fullName evidence="7">Major facilitator superfamily (MFS) profile domain-containing protein</fullName>
    </recommendedName>
</protein>
<feature type="transmembrane region" description="Helical" evidence="6">
    <location>
        <begin position="331"/>
        <end position="355"/>
    </location>
</feature>
<evidence type="ECO:0000259" key="7">
    <source>
        <dbReference type="PROSITE" id="PS50850"/>
    </source>
</evidence>
<evidence type="ECO:0000313" key="9">
    <source>
        <dbReference type="Proteomes" id="UP000664132"/>
    </source>
</evidence>
<evidence type="ECO:0000256" key="3">
    <source>
        <dbReference type="ARBA" id="ARBA00022989"/>
    </source>
</evidence>
<dbReference type="PROSITE" id="PS50850">
    <property type="entry name" value="MFS"/>
    <property type="match status" value="1"/>
</dbReference>
<keyword evidence="3 6" id="KW-1133">Transmembrane helix</keyword>
<evidence type="ECO:0000256" key="1">
    <source>
        <dbReference type="ARBA" id="ARBA00004141"/>
    </source>
</evidence>
<evidence type="ECO:0000256" key="2">
    <source>
        <dbReference type="ARBA" id="ARBA00022692"/>
    </source>
</evidence>
<feature type="region of interest" description="Disordered" evidence="5">
    <location>
        <begin position="1"/>
        <end position="23"/>
    </location>
</feature>
<dbReference type="Proteomes" id="UP000664132">
    <property type="component" value="Unassembled WGS sequence"/>
</dbReference>
<feature type="transmembrane region" description="Helical" evidence="6">
    <location>
        <begin position="410"/>
        <end position="433"/>
    </location>
</feature>
<keyword evidence="4 6" id="KW-0472">Membrane</keyword>
<comment type="subcellular location">
    <subcellularLocation>
        <location evidence="1">Membrane</location>
        <topology evidence="1">Multi-pass membrane protein</topology>
    </subcellularLocation>
</comment>
<dbReference type="PANTHER" id="PTHR23502:SF164">
    <property type="entry name" value="MAJOR FACILITATOR SUPERFAMILY (MFS) PROFILE DOMAIN-CONTAINING PROTEIN"/>
    <property type="match status" value="1"/>
</dbReference>
<name>A0A8H7T3P8_9HELO</name>
<evidence type="ECO:0000256" key="5">
    <source>
        <dbReference type="SAM" id="MobiDB-lite"/>
    </source>
</evidence>